<dbReference type="Proteomes" id="UP000198925">
    <property type="component" value="Unassembled WGS sequence"/>
</dbReference>
<dbReference type="EMBL" id="FMZX01000002">
    <property type="protein sequence ID" value="SDC77307.1"/>
    <property type="molecule type" value="Genomic_DNA"/>
</dbReference>
<evidence type="ECO:0000313" key="3">
    <source>
        <dbReference type="Proteomes" id="UP000198925"/>
    </source>
</evidence>
<evidence type="ECO:0000259" key="1">
    <source>
        <dbReference type="Pfam" id="PF06568"/>
    </source>
</evidence>
<evidence type="ECO:0000313" key="2">
    <source>
        <dbReference type="EMBL" id="SDC77307.1"/>
    </source>
</evidence>
<dbReference type="AlphaFoldDB" id="A0A1G6PCZ0"/>
<reference evidence="2 3" key="1">
    <citation type="submission" date="2016-10" db="EMBL/GenBank/DDBJ databases">
        <authorList>
            <person name="de Groot N.N."/>
        </authorList>
    </citation>
    <scope>NUCLEOTIDE SEQUENCE [LARGE SCALE GENOMIC DNA]</scope>
    <source>
        <strain evidence="2 3">CPCC 100156</strain>
    </source>
</reference>
<sequence length="71" mass="8427">MQSVLRTPALALPASLTRRPLRVRAMAWLRLGLARRRERQYLAEMEPRMLRDIGIGPHDAHREARKLWWEV</sequence>
<gene>
    <name evidence="2" type="ORF">SAMN04487779_1002327</name>
</gene>
<proteinExistence type="predicted"/>
<name>A0A1G6PCZ0_9PROT</name>
<organism evidence="2 3">
    <name type="scientific">Belnapia rosea</name>
    <dbReference type="NCBI Taxonomy" id="938405"/>
    <lineage>
        <taxon>Bacteria</taxon>
        <taxon>Pseudomonadati</taxon>
        <taxon>Pseudomonadota</taxon>
        <taxon>Alphaproteobacteria</taxon>
        <taxon>Acetobacterales</taxon>
        <taxon>Roseomonadaceae</taxon>
        <taxon>Belnapia</taxon>
    </lineage>
</organism>
<protein>
    <recommendedName>
        <fullName evidence="1">YjiS-like domain-containing protein</fullName>
    </recommendedName>
</protein>
<keyword evidence="3" id="KW-1185">Reference proteome</keyword>
<accession>A0A1G6PCZ0</accession>
<feature type="domain" description="YjiS-like" evidence="1">
    <location>
        <begin position="26"/>
        <end position="60"/>
    </location>
</feature>
<dbReference type="Pfam" id="PF06568">
    <property type="entry name" value="YjiS-like"/>
    <property type="match status" value="1"/>
</dbReference>
<dbReference type="RefSeq" id="WP_176849431.1">
    <property type="nucleotide sequence ID" value="NZ_FMXZ01000004.1"/>
</dbReference>
<dbReference type="InterPro" id="IPR009506">
    <property type="entry name" value="YjiS-like"/>
</dbReference>